<organism evidence="1 2">
    <name type="scientific">Salipiger marinus</name>
    <dbReference type="NCBI Taxonomy" id="555512"/>
    <lineage>
        <taxon>Bacteria</taxon>
        <taxon>Pseudomonadati</taxon>
        <taxon>Pseudomonadota</taxon>
        <taxon>Alphaproteobacteria</taxon>
        <taxon>Rhodobacterales</taxon>
        <taxon>Roseobacteraceae</taxon>
        <taxon>Salipiger</taxon>
    </lineage>
</organism>
<dbReference type="RefSeq" id="WP_089841897.1">
    <property type="nucleotide sequence ID" value="NZ_FNEJ01000001.1"/>
</dbReference>
<reference evidence="1 2" key="1">
    <citation type="submission" date="2016-10" db="EMBL/GenBank/DDBJ databases">
        <authorList>
            <person name="de Groot N.N."/>
        </authorList>
    </citation>
    <scope>NUCLEOTIDE SEQUENCE [LARGE SCALE GENOMIC DNA]</scope>
    <source>
        <strain evidence="1 2">DSM 26424</strain>
    </source>
</reference>
<evidence type="ECO:0000313" key="2">
    <source>
        <dbReference type="Proteomes" id="UP000199093"/>
    </source>
</evidence>
<protein>
    <recommendedName>
        <fullName evidence="3">Lipoprotein</fullName>
    </recommendedName>
</protein>
<dbReference type="EMBL" id="FNEJ01000001">
    <property type="protein sequence ID" value="SDI10352.1"/>
    <property type="molecule type" value="Genomic_DNA"/>
</dbReference>
<proteinExistence type="predicted"/>
<dbReference type="OrthoDB" id="7864349at2"/>
<dbReference type="AlphaFoldDB" id="A0A1G8HUY2"/>
<name>A0A1G8HUY2_9RHOB</name>
<sequence length="123" mass="13112">MRHLVLLLVLLVLGCDTAGPGFGGLPARSVEVEGTRFDLRLREDGMAEAIRTSIEYPNYAQISRRAGIAAEQVSGCTADWITGDPSVLRIGLACDGQRVPAQPRRRGTACAMLERMAGAGCDP</sequence>
<keyword evidence="2" id="KW-1185">Reference proteome</keyword>
<dbReference type="PROSITE" id="PS51257">
    <property type="entry name" value="PROKAR_LIPOPROTEIN"/>
    <property type="match status" value="1"/>
</dbReference>
<accession>A0A1G8HUY2</accession>
<dbReference type="STRING" id="555512.SAMN04487993_100154"/>
<evidence type="ECO:0008006" key="3">
    <source>
        <dbReference type="Google" id="ProtNLM"/>
    </source>
</evidence>
<gene>
    <name evidence="1" type="ORF">SAMN04487993_100154</name>
</gene>
<dbReference type="Proteomes" id="UP000199093">
    <property type="component" value="Unassembled WGS sequence"/>
</dbReference>
<evidence type="ECO:0000313" key="1">
    <source>
        <dbReference type="EMBL" id="SDI10352.1"/>
    </source>
</evidence>